<proteinExistence type="predicted"/>
<dbReference type="EMBL" id="OU895878">
    <property type="protein sequence ID" value="CAG9805679.1"/>
    <property type="molecule type" value="Genomic_DNA"/>
</dbReference>
<dbReference type="AlphaFoldDB" id="A0A9N9WR37"/>
<dbReference type="Proteomes" id="UP001153620">
    <property type="component" value="Chromosome 2"/>
</dbReference>
<evidence type="ECO:0000313" key="2">
    <source>
        <dbReference type="Proteomes" id="UP001153620"/>
    </source>
</evidence>
<reference evidence="1" key="2">
    <citation type="submission" date="2022-10" db="EMBL/GenBank/DDBJ databases">
        <authorList>
            <consortium name="ENA_rothamsted_submissions"/>
            <consortium name="culmorum"/>
            <person name="King R."/>
        </authorList>
    </citation>
    <scope>NUCLEOTIDE SEQUENCE</scope>
</reference>
<accession>A0A9N9WR37</accession>
<keyword evidence="2" id="KW-1185">Reference proteome</keyword>
<name>A0A9N9WR37_9DIPT</name>
<organism evidence="1 2">
    <name type="scientific">Chironomus riparius</name>
    <dbReference type="NCBI Taxonomy" id="315576"/>
    <lineage>
        <taxon>Eukaryota</taxon>
        <taxon>Metazoa</taxon>
        <taxon>Ecdysozoa</taxon>
        <taxon>Arthropoda</taxon>
        <taxon>Hexapoda</taxon>
        <taxon>Insecta</taxon>
        <taxon>Pterygota</taxon>
        <taxon>Neoptera</taxon>
        <taxon>Endopterygota</taxon>
        <taxon>Diptera</taxon>
        <taxon>Nematocera</taxon>
        <taxon>Chironomoidea</taxon>
        <taxon>Chironomidae</taxon>
        <taxon>Chironominae</taxon>
        <taxon>Chironomus</taxon>
    </lineage>
</organism>
<protein>
    <submittedName>
        <fullName evidence="1">Uncharacterized protein</fullName>
    </submittedName>
</protein>
<gene>
    <name evidence="1" type="ORF">CHIRRI_LOCUS8549</name>
</gene>
<reference evidence="1" key="1">
    <citation type="submission" date="2022-01" db="EMBL/GenBank/DDBJ databases">
        <authorList>
            <person name="King R."/>
        </authorList>
    </citation>
    <scope>NUCLEOTIDE SEQUENCE</scope>
</reference>
<sequence length="298" mass="34332">MLQQYNFQMPKSKKRKLYTPLSDEDENFEIETTTVKDSAKVSHETLDNCIVKSKVKAQKINEIRVKELDPDEIAENLSWEMIKPMLRKDAVLLKSIWQHFLRFNPADKANKVKQHKKPEKDQTSFNQILYVLMTRPGNTKEQNCKQQINESFINSEKSGHSSKNQLNSVAEIRQPVNGFSIKAISSVVPCSDLNSIFTQHEVSKENQNIEQINSSIKDDFIGSQFIKSRMNVEDETTTNSVNHTKPLIDSNQILNEWLRNSPQNKLQLVNSDEDIPKTSLLSKSGKKIHHESLFKCFL</sequence>
<evidence type="ECO:0000313" key="1">
    <source>
        <dbReference type="EMBL" id="CAG9805679.1"/>
    </source>
</evidence>